<dbReference type="InterPro" id="IPR005650">
    <property type="entry name" value="BlaI_family"/>
</dbReference>
<keyword evidence="2" id="KW-0805">Transcription regulation</keyword>
<dbReference type="InterPro" id="IPR014071">
    <property type="entry name" value="Cu_transp_CopY/TcrY"/>
</dbReference>
<dbReference type="PIRSF" id="PIRSF019455">
    <property type="entry name" value="CopR_AtkY"/>
    <property type="match status" value="1"/>
</dbReference>
<evidence type="ECO:0000256" key="2">
    <source>
        <dbReference type="ARBA" id="ARBA00023015"/>
    </source>
</evidence>
<keyword evidence="3" id="KW-0238">DNA-binding</keyword>
<comment type="similarity">
    <text evidence="1">Belongs to the BlaI transcriptional regulatory family.</text>
</comment>
<dbReference type="GO" id="GO:0045892">
    <property type="term" value="P:negative regulation of DNA-templated transcription"/>
    <property type="evidence" value="ECO:0007669"/>
    <property type="project" value="InterPro"/>
</dbReference>
<name>A0AAJ1Q7H3_9LACT</name>
<reference evidence="5" key="1">
    <citation type="submission" date="2023-05" db="EMBL/GenBank/DDBJ databases">
        <title>Cataloging the Phylogenetic Diversity of Human Bladder Bacteria.</title>
        <authorList>
            <person name="Du J."/>
        </authorList>
    </citation>
    <scope>NUCLEOTIDE SEQUENCE</scope>
    <source>
        <strain evidence="5">UMB1231</strain>
    </source>
</reference>
<dbReference type="EMBL" id="JASOOE010000032">
    <property type="protein sequence ID" value="MDK7188144.1"/>
    <property type="molecule type" value="Genomic_DNA"/>
</dbReference>
<protein>
    <submittedName>
        <fullName evidence="5">CopY/TcrY family copper transport repressor</fullName>
    </submittedName>
</protein>
<sequence length="147" mass="17101">MTPSNTDISNAEWQLMRIIWTHPGLTSRQLIDDAQSILPWKEGTIKSLLHRLLQKNLLRQDKTVRPYAYYPTLSQKEALDHSFQDLMQRVCNKQRQMIISQLIADNDLTQADCQDLMQQLRDKLKTAPQNIECQCPPHQCTCQSHCP</sequence>
<dbReference type="RefSeq" id="WP_285066545.1">
    <property type="nucleotide sequence ID" value="NZ_CP138857.1"/>
</dbReference>
<comment type="caution">
    <text evidence="5">The sequence shown here is derived from an EMBL/GenBank/DDBJ whole genome shotgun (WGS) entry which is preliminary data.</text>
</comment>
<dbReference type="GO" id="GO:0003677">
    <property type="term" value="F:DNA binding"/>
    <property type="evidence" value="ECO:0007669"/>
    <property type="project" value="UniProtKB-KW"/>
</dbReference>
<organism evidence="5 6">
    <name type="scientific">Facklamia hominis</name>
    <dbReference type="NCBI Taxonomy" id="178214"/>
    <lineage>
        <taxon>Bacteria</taxon>
        <taxon>Bacillati</taxon>
        <taxon>Bacillota</taxon>
        <taxon>Bacilli</taxon>
        <taxon>Lactobacillales</taxon>
        <taxon>Aerococcaceae</taxon>
        <taxon>Facklamia</taxon>
    </lineage>
</organism>
<evidence type="ECO:0000313" key="6">
    <source>
        <dbReference type="Proteomes" id="UP001229251"/>
    </source>
</evidence>
<dbReference type="InterPro" id="IPR036388">
    <property type="entry name" value="WH-like_DNA-bd_sf"/>
</dbReference>
<dbReference type="Gene3D" id="1.10.10.10">
    <property type="entry name" value="Winged helix-like DNA-binding domain superfamily/Winged helix DNA-binding domain"/>
    <property type="match status" value="1"/>
</dbReference>
<keyword evidence="4" id="KW-0804">Transcription</keyword>
<evidence type="ECO:0000256" key="1">
    <source>
        <dbReference type="ARBA" id="ARBA00011046"/>
    </source>
</evidence>
<evidence type="ECO:0000256" key="3">
    <source>
        <dbReference type="ARBA" id="ARBA00023125"/>
    </source>
</evidence>
<dbReference type="InterPro" id="IPR036390">
    <property type="entry name" value="WH_DNA-bd_sf"/>
</dbReference>
<evidence type="ECO:0000256" key="4">
    <source>
        <dbReference type="ARBA" id="ARBA00023163"/>
    </source>
</evidence>
<proteinExistence type="inferred from homology"/>
<accession>A0AAJ1Q7H3</accession>
<evidence type="ECO:0000313" key="5">
    <source>
        <dbReference type="EMBL" id="MDK7188144.1"/>
    </source>
</evidence>
<dbReference type="AlphaFoldDB" id="A0AAJ1Q7H3"/>
<dbReference type="Pfam" id="PF03965">
    <property type="entry name" value="Penicillinase_R"/>
    <property type="match status" value="1"/>
</dbReference>
<gene>
    <name evidence="5" type="ORF">QP433_09190</name>
</gene>
<dbReference type="SUPFAM" id="SSF46785">
    <property type="entry name" value="Winged helix' DNA-binding domain"/>
    <property type="match status" value="1"/>
</dbReference>
<dbReference type="Proteomes" id="UP001229251">
    <property type="component" value="Unassembled WGS sequence"/>
</dbReference>
<dbReference type="NCBIfam" id="TIGR02698">
    <property type="entry name" value="CopY_TcrY"/>
    <property type="match status" value="1"/>
</dbReference>